<gene>
    <name evidence="6" type="ORF">VTAP4600_B0309</name>
</gene>
<dbReference type="EC" id="2.7.7.65" evidence="2"/>
<dbReference type="InterPro" id="IPR000160">
    <property type="entry name" value="GGDEF_dom"/>
</dbReference>
<dbReference type="GO" id="GO:0052621">
    <property type="term" value="F:diguanylate cyclase activity"/>
    <property type="evidence" value="ECO:0007669"/>
    <property type="project" value="UniProtKB-EC"/>
</dbReference>
<dbReference type="Proteomes" id="UP000235828">
    <property type="component" value="Chromosome B"/>
</dbReference>
<dbReference type="InterPro" id="IPR050469">
    <property type="entry name" value="Diguanylate_Cyclase"/>
</dbReference>
<dbReference type="Pfam" id="PF13424">
    <property type="entry name" value="TPR_12"/>
    <property type="match status" value="1"/>
</dbReference>
<dbReference type="GO" id="GO:1902201">
    <property type="term" value="P:negative regulation of bacterial-type flagellum-dependent cell motility"/>
    <property type="evidence" value="ECO:0007669"/>
    <property type="project" value="TreeGrafter"/>
</dbReference>
<evidence type="ECO:0000256" key="2">
    <source>
        <dbReference type="ARBA" id="ARBA00012528"/>
    </source>
</evidence>
<evidence type="ECO:0000259" key="5">
    <source>
        <dbReference type="PROSITE" id="PS50887"/>
    </source>
</evidence>
<dbReference type="PROSITE" id="PS50887">
    <property type="entry name" value="GGDEF"/>
    <property type="match status" value="1"/>
</dbReference>
<evidence type="ECO:0000313" key="6">
    <source>
        <dbReference type="EMBL" id="SON51920.1"/>
    </source>
</evidence>
<dbReference type="InterPro" id="IPR029787">
    <property type="entry name" value="Nucleotide_cyclase"/>
</dbReference>
<dbReference type="PANTHER" id="PTHR45138:SF9">
    <property type="entry name" value="DIGUANYLATE CYCLASE DGCM-RELATED"/>
    <property type="match status" value="1"/>
</dbReference>
<dbReference type="CDD" id="cd01949">
    <property type="entry name" value="GGDEF"/>
    <property type="match status" value="1"/>
</dbReference>
<dbReference type="InterPro" id="IPR019734">
    <property type="entry name" value="TPR_rpt"/>
</dbReference>
<dbReference type="EMBL" id="LT960612">
    <property type="protein sequence ID" value="SON51920.1"/>
    <property type="molecule type" value="Genomic_DNA"/>
</dbReference>
<dbReference type="GO" id="GO:0005886">
    <property type="term" value="C:plasma membrane"/>
    <property type="evidence" value="ECO:0007669"/>
    <property type="project" value="TreeGrafter"/>
</dbReference>
<dbReference type="NCBIfam" id="TIGR00254">
    <property type="entry name" value="GGDEF"/>
    <property type="match status" value="1"/>
</dbReference>
<dbReference type="SUPFAM" id="SSF55073">
    <property type="entry name" value="Nucleotide cyclase"/>
    <property type="match status" value="1"/>
</dbReference>
<comment type="catalytic activity">
    <reaction evidence="3">
        <text>2 GTP = 3',3'-c-di-GMP + 2 diphosphate</text>
        <dbReference type="Rhea" id="RHEA:24898"/>
        <dbReference type="ChEBI" id="CHEBI:33019"/>
        <dbReference type="ChEBI" id="CHEBI:37565"/>
        <dbReference type="ChEBI" id="CHEBI:58805"/>
        <dbReference type="EC" id="2.7.7.65"/>
    </reaction>
</comment>
<dbReference type="SUPFAM" id="SSF48452">
    <property type="entry name" value="TPR-like"/>
    <property type="match status" value="1"/>
</dbReference>
<keyword evidence="4" id="KW-0802">TPR repeat</keyword>
<evidence type="ECO:0000256" key="4">
    <source>
        <dbReference type="PROSITE-ProRule" id="PRU00339"/>
    </source>
</evidence>
<dbReference type="InterPro" id="IPR011990">
    <property type="entry name" value="TPR-like_helical_dom_sf"/>
</dbReference>
<dbReference type="Gene3D" id="1.25.40.10">
    <property type="entry name" value="Tetratricopeptide repeat domain"/>
    <property type="match status" value="2"/>
</dbReference>
<dbReference type="RefSeq" id="WP_102524282.1">
    <property type="nucleotide sequence ID" value="NZ_LT960612.1"/>
</dbReference>
<comment type="cofactor">
    <cofactor evidence="1">
        <name>Mg(2+)</name>
        <dbReference type="ChEBI" id="CHEBI:18420"/>
    </cofactor>
</comment>
<name>A0A2N8ZJ40_9VIBR</name>
<dbReference type="Pfam" id="PF00990">
    <property type="entry name" value="GGDEF"/>
    <property type="match status" value="1"/>
</dbReference>
<evidence type="ECO:0000256" key="3">
    <source>
        <dbReference type="ARBA" id="ARBA00034247"/>
    </source>
</evidence>
<evidence type="ECO:0000256" key="1">
    <source>
        <dbReference type="ARBA" id="ARBA00001946"/>
    </source>
</evidence>
<sequence length="649" mass="73715">MKKSVLISILVFCLSLLFAVVVDILNSEVNSESSSIPTSYNPEIELSSSSYGKALLSLHSLMSATDPKQVRKELAIIDAQYLESASPLESVYRTLILQYVAKHEKDAQKFERYTADLRDLAKKHQFDWLTASLMIDDAIDFAEKGQVLPGIEAVLKSITMAQNSHALYLLPKAYNTAGVLSNLSNQLIDAQRYFMQGISISKELPANLYTSKTYNNLGLLYLHIEKWQKALEYLQQSKQLYYESGLFDNHLMNVLLLNEAYIYNRLGNIEAAKQAYLSSQQYYEPSDADTRQNLMNLKGKAELALLLGELDNALVSSEQCINTPGSENYPVEHGQCWLLKSKALSALNQPPQALDSVEQAIAAFKTIEHSRWLIRAYKQKAQAYEDLGKPLMALTTYKTFYTEEKQQLLGKVYDLEHAFATRQIKQERDLLNVQNQLTKVQLSKETLRFQVACIAVIIATLALVFVIKQTFSVHSKNVELENLSNIDQLTGLHNRRYYIQQLKLCSHINRRVQYRIVLFDLDHFKSVNDQHGHDVGDEVLVETAERLRQFTAQSELLIRWGGEEFLMLLKDENDLPNRVEAILNAINRRAFSTLAGDLKVTTSIGLSQPASPLNLRANDEFFRNADKSLYEAKRSGRNRAVFSTQSEQN</sequence>
<proteinExistence type="predicted"/>
<evidence type="ECO:0000313" key="7">
    <source>
        <dbReference type="Proteomes" id="UP000235828"/>
    </source>
</evidence>
<dbReference type="SMART" id="SM00028">
    <property type="entry name" value="TPR"/>
    <property type="match status" value="5"/>
</dbReference>
<accession>A0A2N8ZJ40</accession>
<dbReference type="GO" id="GO:0043709">
    <property type="term" value="P:cell adhesion involved in single-species biofilm formation"/>
    <property type="evidence" value="ECO:0007669"/>
    <property type="project" value="TreeGrafter"/>
</dbReference>
<feature type="repeat" description="TPR" evidence="4">
    <location>
        <begin position="211"/>
        <end position="244"/>
    </location>
</feature>
<organism evidence="6 7">
    <name type="scientific">Vibrio tapetis subsp. tapetis</name>
    <dbReference type="NCBI Taxonomy" id="1671868"/>
    <lineage>
        <taxon>Bacteria</taxon>
        <taxon>Pseudomonadati</taxon>
        <taxon>Pseudomonadota</taxon>
        <taxon>Gammaproteobacteria</taxon>
        <taxon>Vibrionales</taxon>
        <taxon>Vibrionaceae</taxon>
        <taxon>Vibrio</taxon>
    </lineage>
</organism>
<dbReference type="KEGG" id="vta:B0309"/>
<dbReference type="InterPro" id="IPR043128">
    <property type="entry name" value="Rev_trsase/Diguanyl_cyclase"/>
</dbReference>
<keyword evidence="7" id="KW-1185">Reference proteome</keyword>
<dbReference type="OrthoDB" id="6191081at2"/>
<dbReference type="AlphaFoldDB" id="A0A2N8ZJ40"/>
<dbReference type="FunFam" id="3.30.70.270:FF:000001">
    <property type="entry name" value="Diguanylate cyclase domain protein"/>
    <property type="match status" value="1"/>
</dbReference>
<dbReference type="Gene3D" id="3.30.70.270">
    <property type="match status" value="1"/>
</dbReference>
<feature type="domain" description="GGDEF" evidence="5">
    <location>
        <begin position="512"/>
        <end position="645"/>
    </location>
</feature>
<dbReference type="PROSITE" id="PS50005">
    <property type="entry name" value="TPR"/>
    <property type="match status" value="1"/>
</dbReference>
<dbReference type="SMART" id="SM00267">
    <property type="entry name" value="GGDEF"/>
    <property type="match status" value="1"/>
</dbReference>
<dbReference type="PANTHER" id="PTHR45138">
    <property type="entry name" value="REGULATORY COMPONENTS OF SENSORY TRANSDUCTION SYSTEM"/>
    <property type="match status" value="1"/>
</dbReference>
<protein>
    <recommendedName>
        <fullName evidence="2">diguanylate cyclase</fullName>
        <ecNumber evidence="2">2.7.7.65</ecNumber>
    </recommendedName>
</protein>
<reference evidence="6 7" key="1">
    <citation type="submission" date="2017-10" db="EMBL/GenBank/DDBJ databases">
        <authorList>
            <person name="Banno H."/>
            <person name="Chua N.-H."/>
        </authorList>
    </citation>
    <scope>NUCLEOTIDE SEQUENCE [LARGE SCALE GENOMIC DNA]</scope>
    <source>
        <strain evidence="6">Vibrio tapetis CECT4600</strain>
    </source>
</reference>